<evidence type="ECO:0000313" key="2">
    <source>
        <dbReference type="Proteomes" id="UP000622890"/>
    </source>
</evidence>
<accession>A0A934SPF7</accession>
<dbReference type="SUPFAM" id="SSF53756">
    <property type="entry name" value="UDP-Glycosyltransferase/glycogen phosphorylase"/>
    <property type="match status" value="1"/>
</dbReference>
<dbReference type="RefSeq" id="WP_200591051.1">
    <property type="nucleotide sequence ID" value="NZ_JAEPBG010000002.1"/>
</dbReference>
<gene>
    <name evidence="1" type="ORF">JJB74_06740</name>
</gene>
<sequence length="394" mass="45171">MKKILIIEPTLANTIHFPFNCGIVQTIAQAFPSAEIIFLGERQQGEMILAELQNDLLDRIRVITWKVYKDRDTLPTNIIKRAFYLIQSAFFDLMNADMIVFASASGPCISALRALPRRKSQKLQIFMHGDYNELLGWRSKNPFRKFADLYSSLKKASAAGAQIMVLEEHIQSKTCQDLPEFLDSFHYFPHPRVQREILQSRKYLSNPINIGLAGGASVDKGISQLLELSKIISLTDNRNRFRFHAIGAEHPSSKTENFSRFETKPANQQIERSEFLNLLDRMHFLFFWPTGTYYDNASSGALHDAINRKIPIIASSRVIKMFPEVAAFSITADCPSQIAETLYKLTPEEYQNLQLSIFEYEKRYNLNELAQRYRTITSNSLKSSNLEIKPTQQV</sequence>
<comment type="caution">
    <text evidence="1">The sequence shown here is derived from an EMBL/GenBank/DDBJ whole genome shotgun (WGS) entry which is preliminary data.</text>
</comment>
<protein>
    <submittedName>
        <fullName evidence="1">Uncharacterized protein</fullName>
    </submittedName>
</protein>
<dbReference type="Proteomes" id="UP000622890">
    <property type="component" value="Unassembled WGS sequence"/>
</dbReference>
<organism evidence="1 2">
    <name type="scientific">Noviherbaspirillum pedocola</name>
    <dbReference type="NCBI Taxonomy" id="2801341"/>
    <lineage>
        <taxon>Bacteria</taxon>
        <taxon>Pseudomonadati</taxon>
        <taxon>Pseudomonadota</taxon>
        <taxon>Betaproteobacteria</taxon>
        <taxon>Burkholderiales</taxon>
        <taxon>Oxalobacteraceae</taxon>
        <taxon>Noviherbaspirillum</taxon>
    </lineage>
</organism>
<dbReference type="AlphaFoldDB" id="A0A934SPF7"/>
<reference evidence="1" key="1">
    <citation type="submission" date="2021-01" db="EMBL/GenBank/DDBJ databases">
        <title>Genome sequence of strain Noviherbaspirillum sp. DKR-6.</title>
        <authorList>
            <person name="Chaudhary D.K."/>
        </authorList>
    </citation>
    <scope>NUCLEOTIDE SEQUENCE</scope>
    <source>
        <strain evidence="1">DKR-6</strain>
    </source>
</reference>
<keyword evidence="2" id="KW-1185">Reference proteome</keyword>
<evidence type="ECO:0000313" key="1">
    <source>
        <dbReference type="EMBL" id="MBK4734296.1"/>
    </source>
</evidence>
<proteinExistence type="predicted"/>
<dbReference type="EMBL" id="JAEPBG010000002">
    <property type="protein sequence ID" value="MBK4734296.1"/>
    <property type="molecule type" value="Genomic_DNA"/>
</dbReference>
<name>A0A934SPF7_9BURK</name>